<organism evidence="2 3">
    <name type="scientific">Fusarium napiforme</name>
    <dbReference type="NCBI Taxonomy" id="42672"/>
    <lineage>
        <taxon>Eukaryota</taxon>
        <taxon>Fungi</taxon>
        <taxon>Dikarya</taxon>
        <taxon>Ascomycota</taxon>
        <taxon>Pezizomycotina</taxon>
        <taxon>Sordariomycetes</taxon>
        <taxon>Hypocreomycetidae</taxon>
        <taxon>Hypocreales</taxon>
        <taxon>Nectriaceae</taxon>
        <taxon>Fusarium</taxon>
        <taxon>Fusarium fujikuroi species complex</taxon>
    </lineage>
</organism>
<dbReference type="AlphaFoldDB" id="A0A8H5IJT4"/>
<accession>A0A8H5IJT4</accession>
<feature type="compositionally biased region" description="Acidic residues" evidence="1">
    <location>
        <begin position="77"/>
        <end position="88"/>
    </location>
</feature>
<feature type="region of interest" description="Disordered" evidence="1">
    <location>
        <begin position="27"/>
        <end position="96"/>
    </location>
</feature>
<comment type="caution">
    <text evidence="2">The sequence shown here is derived from an EMBL/GenBank/DDBJ whole genome shotgun (WGS) entry which is preliminary data.</text>
</comment>
<evidence type="ECO:0000313" key="3">
    <source>
        <dbReference type="Proteomes" id="UP000574317"/>
    </source>
</evidence>
<dbReference type="EMBL" id="JAAOAO010000525">
    <property type="protein sequence ID" value="KAF5537884.1"/>
    <property type="molecule type" value="Genomic_DNA"/>
</dbReference>
<name>A0A8H5IJT4_9HYPO</name>
<reference evidence="2 3" key="1">
    <citation type="submission" date="2020-05" db="EMBL/GenBank/DDBJ databases">
        <title>Identification and distribution of gene clusters putatively required for synthesis of sphingolipid metabolism inhibitors in phylogenetically diverse species of the filamentous fungus Fusarium.</title>
        <authorList>
            <person name="Kim H.-S."/>
            <person name="Busman M."/>
            <person name="Brown D.W."/>
            <person name="Divon H."/>
            <person name="Uhlig S."/>
            <person name="Proctor R.H."/>
        </authorList>
    </citation>
    <scope>NUCLEOTIDE SEQUENCE [LARGE SCALE GENOMIC DNA]</scope>
    <source>
        <strain evidence="2 3">NRRL 25196</strain>
    </source>
</reference>
<gene>
    <name evidence="2" type="ORF">FNAPI_11297</name>
</gene>
<protein>
    <submittedName>
        <fullName evidence="2">Uncharacterized protein</fullName>
    </submittedName>
</protein>
<evidence type="ECO:0000313" key="2">
    <source>
        <dbReference type="EMBL" id="KAF5537884.1"/>
    </source>
</evidence>
<sequence>MSTPETRVANSYTPAIVPALSILEEELQKLQQHGNDSDSNSDESDEGGEAYQDEDEDEKAPLDANVGNEWVGFSFANDEDDDEVDEGKDDSHTNNEEVLQKTCAQLTRRLVTAIHTAWYAVEDVEAFTESHC</sequence>
<proteinExistence type="predicted"/>
<dbReference type="Proteomes" id="UP000574317">
    <property type="component" value="Unassembled WGS sequence"/>
</dbReference>
<keyword evidence="3" id="KW-1185">Reference proteome</keyword>
<feature type="compositionally biased region" description="Acidic residues" evidence="1">
    <location>
        <begin position="39"/>
        <end position="58"/>
    </location>
</feature>
<evidence type="ECO:0000256" key="1">
    <source>
        <dbReference type="SAM" id="MobiDB-lite"/>
    </source>
</evidence>